<sequence length="260" mass="30364">MKFKLVMFLLLISCKSNNNGFKIDRFLNRQGMHSKLVNNKILQTNIYDHKLNLILKNDYSRTGCNLVDSTIYVYSNKNKLLEERHYSAIDVLSNCKSKFILKDQVLFKYNPKAVLVNINVLKGLVLEDSEKNNNIFKDLKDSLSLLKTYISDIKFIANNTANSNLKYENTNNSNVYTFKVNAIPSILLEYGIPTNELLLQAKIYITNNHLIKDEFKFQNYILTRKYDYKNNILQKVTIENTQIENKDKSISIEYFVKTKL</sequence>
<dbReference type="EMBL" id="JBHULL010000031">
    <property type="protein sequence ID" value="MFD2584364.1"/>
    <property type="molecule type" value="Genomic_DNA"/>
</dbReference>
<reference evidence="2" key="1">
    <citation type="journal article" date="2019" name="Int. J. Syst. Evol. Microbiol.">
        <title>The Global Catalogue of Microorganisms (GCM) 10K type strain sequencing project: providing services to taxonomists for standard genome sequencing and annotation.</title>
        <authorList>
            <consortium name="The Broad Institute Genomics Platform"/>
            <consortium name="The Broad Institute Genome Sequencing Center for Infectious Disease"/>
            <person name="Wu L."/>
            <person name="Ma J."/>
        </authorList>
    </citation>
    <scope>NUCLEOTIDE SEQUENCE [LARGE SCALE GENOMIC DNA]</scope>
    <source>
        <strain evidence="2">KCTC 42866</strain>
    </source>
</reference>
<organism evidence="1 2">
    <name type="scientific">Pedobacter vanadiisoli</name>
    <dbReference type="NCBI Taxonomy" id="1761975"/>
    <lineage>
        <taxon>Bacteria</taxon>
        <taxon>Pseudomonadati</taxon>
        <taxon>Bacteroidota</taxon>
        <taxon>Sphingobacteriia</taxon>
        <taxon>Sphingobacteriales</taxon>
        <taxon>Sphingobacteriaceae</taxon>
        <taxon>Pedobacter</taxon>
    </lineage>
</organism>
<gene>
    <name evidence="1" type="ORF">ACFSR6_17825</name>
</gene>
<evidence type="ECO:0000313" key="1">
    <source>
        <dbReference type="EMBL" id="MFD2584364.1"/>
    </source>
</evidence>
<keyword evidence="2" id="KW-1185">Reference proteome</keyword>
<proteinExistence type="predicted"/>
<comment type="caution">
    <text evidence="1">The sequence shown here is derived from an EMBL/GenBank/DDBJ whole genome shotgun (WGS) entry which is preliminary data.</text>
</comment>
<evidence type="ECO:0000313" key="2">
    <source>
        <dbReference type="Proteomes" id="UP001597461"/>
    </source>
</evidence>
<name>A0ABW5MRN4_9SPHI</name>
<accession>A0ABW5MRN4</accession>
<protein>
    <recommendedName>
        <fullName evidence="3">Lipoprotein</fullName>
    </recommendedName>
</protein>
<dbReference type="RefSeq" id="WP_379081334.1">
    <property type="nucleotide sequence ID" value="NZ_JBHULL010000031.1"/>
</dbReference>
<evidence type="ECO:0008006" key="3">
    <source>
        <dbReference type="Google" id="ProtNLM"/>
    </source>
</evidence>
<dbReference type="Proteomes" id="UP001597461">
    <property type="component" value="Unassembled WGS sequence"/>
</dbReference>